<accession>A0A565AST9</accession>
<sequence length="72" mass="8104">MSRAMTKLKPQEMSSCSWKAKIIMASVTTLPLKITHKASLDQNLKNAVVELMKARVVYGLRRILSSVSELRD</sequence>
<evidence type="ECO:0000313" key="1">
    <source>
        <dbReference type="EMBL" id="VVA91698.1"/>
    </source>
</evidence>
<dbReference type="EMBL" id="CABITT030000001">
    <property type="protein sequence ID" value="VVA91698.1"/>
    <property type="molecule type" value="Genomic_DNA"/>
</dbReference>
<keyword evidence="2" id="KW-1185">Reference proteome</keyword>
<organism evidence="1 2">
    <name type="scientific">Arabis nemorensis</name>
    <dbReference type="NCBI Taxonomy" id="586526"/>
    <lineage>
        <taxon>Eukaryota</taxon>
        <taxon>Viridiplantae</taxon>
        <taxon>Streptophyta</taxon>
        <taxon>Embryophyta</taxon>
        <taxon>Tracheophyta</taxon>
        <taxon>Spermatophyta</taxon>
        <taxon>Magnoliopsida</taxon>
        <taxon>eudicotyledons</taxon>
        <taxon>Gunneridae</taxon>
        <taxon>Pentapetalae</taxon>
        <taxon>rosids</taxon>
        <taxon>malvids</taxon>
        <taxon>Brassicales</taxon>
        <taxon>Brassicaceae</taxon>
        <taxon>Arabideae</taxon>
        <taxon>Arabis</taxon>
    </lineage>
</organism>
<name>A0A565AST9_9BRAS</name>
<dbReference type="AlphaFoldDB" id="A0A565AST9"/>
<evidence type="ECO:0000313" key="2">
    <source>
        <dbReference type="Proteomes" id="UP000489600"/>
    </source>
</evidence>
<reference evidence="1" key="1">
    <citation type="submission" date="2019-07" db="EMBL/GenBank/DDBJ databases">
        <authorList>
            <person name="Dittberner H."/>
        </authorList>
    </citation>
    <scope>NUCLEOTIDE SEQUENCE [LARGE SCALE GENOMIC DNA]</scope>
</reference>
<protein>
    <submittedName>
        <fullName evidence="1">Uncharacterized protein</fullName>
    </submittedName>
</protein>
<gene>
    <name evidence="1" type="ORF">ANE_LOCUS2143</name>
</gene>
<proteinExistence type="predicted"/>
<dbReference type="Proteomes" id="UP000489600">
    <property type="component" value="Unassembled WGS sequence"/>
</dbReference>
<comment type="caution">
    <text evidence="1">The sequence shown here is derived from an EMBL/GenBank/DDBJ whole genome shotgun (WGS) entry which is preliminary data.</text>
</comment>